<dbReference type="Pfam" id="PF01934">
    <property type="entry name" value="HepT-like"/>
    <property type="match status" value="1"/>
</dbReference>
<keyword evidence="2" id="KW-0540">Nuclease</keyword>
<proteinExistence type="inferred from homology"/>
<dbReference type="Gene3D" id="1.20.120.580">
    <property type="entry name" value="bsu32300-like"/>
    <property type="match status" value="1"/>
</dbReference>
<evidence type="ECO:0000313" key="5">
    <source>
        <dbReference type="EMBL" id="MEY8764981.1"/>
    </source>
</evidence>
<evidence type="ECO:0000313" key="6">
    <source>
        <dbReference type="Proteomes" id="UP001565220"/>
    </source>
</evidence>
<dbReference type="RefSeq" id="WP_369869482.1">
    <property type="nucleotide sequence ID" value="NZ_JBGFFE010000038.1"/>
</dbReference>
<dbReference type="InterPro" id="IPR037038">
    <property type="entry name" value="HepT-like_sf"/>
</dbReference>
<protein>
    <submittedName>
        <fullName evidence="5">HepT-like ribonuclease domain-containing protein</fullName>
    </submittedName>
</protein>
<dbReference type="Proteomes" id="UP001565220">
    <property type="component" value="Unassembled WGS sequence"/>
</dbReference>
<comment type="caution">
    <text evidence="5">The sequence shown here is derived from an EMBL/GenBank/DDBJ whole genome shotgun (WGS) entry which is preliminary data.</text>
</comment>
<keyword evidence="1" id="KW-1277">Toxin-antitoxin system</keyword>
<dbReference type="InterPro" id="IPR008201">
    <property type="entry name" value="HepT-like"/>
</dbReference>
<gene>
    <name evidence="5" type="ORF">AB8S09_15265</name>
</gene>
<reference evidence="5 6" key="1">
    <citation type="submission" date="2024-08" db="EMBL/GenBank/DDBJ databases">
        <title>Clostridium lapicellarii sp. nov., and Clostridium renhuaiense sp. nov., two species isolated from the mud in a fermentation cellar used for producing sauce-flavour Chinese liquors.</title>
        <authorList>
            <person name="Yang F."/>
            <person name="Wang H."/>
            <person name="Chen L.Q."/>
            <person name="Zhou N."/>
            <person name="Lu J.J."/>
            <person name="Pu X.X."/>
            <person name="Wan B."/>
            <person name="Wang L."/>
            <person name="Liu S.J."/>
        </authorList>
    </citation>
    <scope>NUCLEOTIDE SEQUENCE [LARGE SCALE GENOMIC DNA]</scope>
    <source>
        <strain evidence="5 6">MT-113</strain>
    </source>
</reference>
<sequence length="44" mass="5344">MVKSRNRIFYMYFDINNGMIYEIIQNNLRDLEAFIKTIVKDISL</sequence>
<dbReference type="EMBL" id="JBGFFE010000038">
    <property type="protein sequence ID" value="MEY8764981.1"/>
    <property type="molecule type" value="Genomic_DNA"/>
</dbReference>
<organism evidence="5 6">
    <name type="scientific">Clostridium lapidicellarium</name>
    <dbReference type="NCBI Taxonomy" id="3240931"/>
    <lineage>
        <taxon>Bacteria</taxon>
        <taxon>Bacillati</taxon>
        <taxon>Bacillota</taxon>
        <taxon>Clostridia</taxon>
        <taxon>Eubacteriales</taxon>
        <taxon>Clostridiaceae</taxon>
        <taxon>Clostridium</taxon>
    </lineage>
</organism>
<evidence type="ECO:0000256" key="1">
    <source>
        <dbReference type="ARBA" id="ARBA00022649"/>
    </source>
</evidence>
<comment type="similarity">
    <text evidence="4">Belongs to the HepT RNase toxin family.</text>
</comment>
<accession>A0ABV4E1G6</accession>
<evidence type="ECO:0000256" key="2">
    <source>
        <dbReference type="ARBA" id="ARBA00022722"/>
    </source>
</evidence>
<keyword evidence="6" id="KW-1185">Reference proteome</keyword>
<evidence type="ECO:0000256" key="4">
    <source>
        <dbReference type="ARBA" id="ARBA00024207"/>
    </source>
</evidence>
<name>A0ABV4E1G6_9CLOT</name>
<keyword evidence="3" id="KW-0378">Hydrolase</keyword>
<evidence type="ECO:0000256" key="3">
    <source>
        <dbReference type="ARBA" id="ARBA00022801"/>
    </source>
</evidence>